<dbReference type="EMBL" id="JAGYHF010000013">
    <property type="protein sequence ID" value="MBS4081158.1"/>
    <property type="molecule type" value="Genomic_DNA"/>
</dbReference>
<dbReference type="Gene3D" id="3.40.190.10">
    <property type="entry name" value="Periplasmic binding protein-like II"/>
    <property type="match status" value="2"/>
</dbReference>
<evidence type="ECO:0000259" key="2">
    <source>
        <dbReference type="Pfam" id="PF09084"/>
    </source>
</evidence>
<reference evidence="3 4" key="1">
    <citation type="submission" date="2021-04" db="EMBL/GenBank/DDBJ databases">
        <title>Pseudomonas rustica sp. nov. isolated from raw milk.</title>
        <authorList>
            <person name="Fiedler G."/>
            <person name="Gieschler S."/>
            <person name="Kabisch J."/>
            <person name="Grimmler C."/>
            <person name="Brinks E."/>
            <person name="Wagner N."/>
            <person name="Hetzer B."/>
            <person name="Franz C.M.A.P."/>
            <person name="Boehnlein C."/>
        </authorList>
    </citation>
    <scope>NUCLEOTIDE SEQUENCE [LARGE SCALE GENOMIC DNA]</scope>
    <source>
        <strain evidence="3 4">MBT-4</strain>
    </source>
</reference>
<gene>
    <name evidence="3" type="ORF">KFS80_22975</name>
</gene>
<evidence type="ECO:0000313" key="4">
    <source>
        <dbReference type="Proteomes" id="UP000676035"/>
    </source>
</evidence>
<comment type="caution">
    <text evidence="3">The sequence shown here is derived from an EMBL/GenBank/DDBJ whole genome shotgun (WGS) entry which is preliminary data.</text>
</comment>
<dbReference type="PANTHER" id="PTHR30024:SF21">
    <property type="entry name" value="ABC TRANSPORTER SUBSTRATE-BINDING PROTEIN"/>
    <property type="match status" value="1"/>
</dbReference>
<sequence>MSRTTSFSRISLPKAALTLAALLVSSLTLADTVKEIRIAVPDISAGPTPSGAGIVDVLRDRQTLEKEFEKDGIKIRWDFFKGAGPAINEALANNQEDFAYLGDLPAIIGKAGGLDTRLLSATARDVKLYLAVQPGSGITTLEALKGKRVAIFRGTATQLSFASALAHQGLKESDYKVVNLDYNAANAALAAKQIDATWSGAGVIALKARGLAELPLTTVDLDGAGSMQAVLLGRGAFVDAHPELVARLIKAQQPAITWLRNDDHKQDYINLVSKLASFPADILTTDAKDQSLVKIFAPQLDAPFLDNLQRSVDLALNAKLIRKGFEVKTWAEPRFIEAALQHTDTASQTPQASR</sequence>
<dbReference type="Pfam" id="PF09084">
    <property type="entry name" value="NMT1"/>
    <property type="match status" value="1"/>
</dbReference>
<name>A0ABS5N3L3_9PSED</name>
<protein>
    <submittedName>
        <fullName evidence="3">ABC transporter substrate-binding protein</fullName>
    </submittedName>
</protein>
<feature type="domain" description="SsuA/THI5-like" evidence="2">
    <location>
        <begin position="68"/>
        <end position="262"/>
    </location>
</feature>
<proteinExistence type="predicted"/>
<keyword evidence="1" id="KW-0732">Signal</keyword>
<evidence type="ECO:0000313" key="3">
    <source>
        <dbReference type="EMBL" id="MBS4081158.1"/>
    </source>
</evidence>
<dbReference type="Proteomes" id="UP000676035">
    <property type="component" value="Unassembled WGS sequence"/>
</dbReference>
<feature type="chain" id="PRO_5045443792" evidence="1">
    <location>
        <begin position="31"/>
        <end position="354"/>
    </location>
</feature>
<accession>A0ABS5N3L3</accession>
<dbReference type="PANTHER" id="PTHR30024">
    <property type="entry name" value="ALIPHATIC SULFONATES-BINDING PROTEIN-RELATED"/>
    <property type="match status" value="1"/>
</dbReference>
<evidence type="ECO:0000256" key="1">
    <source>
        <dbReference type="SAM" id="SignalP"/>
    </source>
</evidence>
<organism evidence="3 4">
    <name type="scientific">Pseudomonas rustica</name>
    <dbReference type="NCBI Taxonomy" id="2827099"/>
    <lineage>
        <taxon>Bacteria</taxon>
        <taxon>Pseudomonadati</taxon>
        <taxon>Pseudomonadota</taxon>
        <taxon>Gammaproteobacteria</taxon>
        <taxon>Pseudomonadales</taxon>
        <taxon>Pseudomonadaceae</taxon>
        <taxon>Pseudomonas</taxon>
    </lineage>
</organism>
<feature type="signal peptide" evidence="1">
    <location>
        <begin position="1"/>
        <end position="30"/>
    </location>
</feature>
<keyword evidence="4" id="KW-1185">Reference proteome</keyword>
<dbReference type="SUPFAM" id="SSF53850">
    <property type="entry name" value="Periplasmic binding protein-like II"/>
    <property type="match status" value="1"/>
</dbReference>
<dbReference type="InterPro" id="IPR015168">
    <property type="entry name" value="SsuA/THI5"/>
</dbReference>